<evidence type="ECO:0000313" key="2">
    <source>
        <dbReference type="Proteomes" id="UP000217103"/>
    </source>
</evidence>
<dbReference type="AlphaFoldDB" id="A0A1H1FJ95"/>
<dbReference type="STRING" id="35622.SAMN04489764_3016"/>
<proteinExistence type="predicted"/>
<reference evidence="1 2" key="1">
    <citation type="submission" date="2016-10" db="EMBL/GenBank/DDBJ databases">
        <authorList>
            <person name="de Groot N.N."/>
        </authorList>
    </citation>
    <scope>NUCLEOTIDE SEQUENCE [LARGE SCALE GENOMIC DNA]</scope>
    <source>
        <strain evidence="1 2">DSM 43794</strain>
    </source>
</reference>
<dbReference type="RefSeq" id="WP_165634802.1">
    <property type="nucleotide sequence ID" value="NZ_FNKK01000002.1"/>
</dbReference>
<sequence>MIFPAPASFITEALIDLVAATMGPTSIPLKLGMPPWFRRSGPVAAIVSWRPG</sequence>
<organism evidence="1 2">
    <name type="scientific">Thermostaphylospora chromogena</name>
    <dbReference type="NCBI Taxonomy" id="35622"/>
    <lineage>
        <taxon>Bacteria</taxon>
        <taxon>Bacillati</taxon>
        <taxon>Actinomycetota</taxon>
        <taxon>Actinomycetes</taxon>
        <taxon>Streptosporangiales</taxon>
        <taxon>Thermomonosporaceae</taxon>
        <taxon>Thermostaphylospora</taxon>
    </lineage>
</organism>
<protein>
    <submittedName>
        <fullName evidence="1">Uncharacterized protein</fullName>
    </submittedName>
</protein>
<dbReference type="EMBL" id="FNKK01000002">
    <property type="protein sequence ID" value="SDR00940.1"/>
    <property type="molecule type" value="Genomic_DNA"/>
</dbReference>
<dbReference type="Proteomes" id="UP000217103">
    <property type="component" value="Unassembled WGS sequence"/>
</dbReference>
<accession>A0A1H1FJ95</accession>
<name>A0A1H1FJ95_9ACTN</name>
<keyword evidence="2" id="KW-1185">Reference proteome</keyword>
<evidence type="ECO:0000313" key="1">
    <source>
        <dbReference type="EMBL" id="SDR00940.1"/>
    </source>
</evidence>
<gene>
    <name evidence="1" type="ORF">SAMN04489764_3016</name>
</gene>